<dbReference type="Gene3D" id="1.10.10.10">
    <property type="entry name" value="Winged helix-like DNA-binding domain superfamily/Winged helix DNA-binding domain"/>
    <property type="match status" value="1"/>
</dbReference>
<dbReference type="InterPro" id="IPR036390">
    <property type="entry name" value="WH_DNA-bd_sf"/>
</dbReference>
<feature type="region of interest" description="Disordered" evidence="1">
    <location>
        <begin position="135"/>
        <end position="274"/>
    </location>
</feature>
<sequence length="274" mass="29057">MNTSTPPDPRALAHRLTTVGHALHHRLFAQLHDSGIHPKTLLLLSAVDGRIDAPWVLDRLARGGKRVTALADRGWIARSGGDGDGWSLTDEGRALLDRVDAERSALLADVPAEHLANLTAALDALAATLDVDGADTAGPGPRGGFRVVPGVGRHGFGPDPRRAFGPNEHRGFRVGERGAGPSPQRPAHPAERPGSDPGERDASGAHGFGRPSHGQGLGAHERCHPAHEHRGGEHGHDGGLRHDRRRGHERAFERGFDAGYQRGREAGAPPAPQE</sequence>
<dbReference type="RefSeq" id="WP_183419122.1">
    <property type="nucleotide sequence ID" value="NZ_JACHXY010000001.1"/>
</dbReference>
<feature type="compositionally biased region" description="Low complexity" evidence="1">
    <location>
        <begin position="135"/>
        <end position="151"/>
    </location>
</feature>
<feature type="compositionally biased region" description="Basic and acidic residues" evidence="1">
    <location>
        <begin position="159"/>
        <end position="176"/>
    </location>
</feature>
<dbReference type="Proteomes" id="UP000543579">
    <property type="component" value="Unassembled WGS sequence"/>
</dbReference>
<feature type="compositionally biased region" description="Basic and acidic residues" evidence="1">
    <location>
        <begin position="219"/>
        <end position="241"/>
    </location>
</feature>
<dbReference type="InterPro" id="IPR036388">
    <property type="entry name" value="WH-like_DNA-bd_sf"/>
</dbReference>
<name>A0A7W5GG17_9MICO</name>
<gene>
    <name evidence="2" type="ORF">FHS07_001436</name>
</gene>
<protein>
    <submittedName>
        <fullName evidence="2">Uncharacterized protein</fullName>
    </submittedName>
</protein>
<dbReference type="SUPFAM" id="SSF46785">
    <property type="entry name" value="Winged helix' DNA-binding domain"/>
    <property type="match status" value="1"/>
</dbReference>
<evidence type="ECO:0000313" key="3">
    <source>
        <dbReference type="Proteomes" id="UP000543579"/>
    </source>
</evidence>
<feature type="compositionally biased region" description="Basic and acidic residues" evidence="1">
    <location>
        <begin position="188"/>
        <end position="203"/>
    </location>
</feature>
<dbReference type="AlphaFoldDB" id="A0A7W5GG17"/>
<organism evidence="2 3">
    <name type="scientific">Microbacterium proteolyticum</name>
    <dbReference type="NCBI Taxonomy" id="1572644"/>
    <lineage>
        <taxon>Bacteria</taxon>
        <taxon>Bacillati</taxon>
        <taxon>Actinomycetota</taxon>
        <taxon>Actinomycetes</taxon>
        <taxon>Micrococcales</taxon>
        <taxon>Microbacteriaceae</taxon>
        <taxon>Microbacterium</taxon>
    </lineage>
</organism>
<dbReference type="EMBL" id="JACHXY010000001">
    <property type="protein sequence ID" value="MBB3157752.1"/>
    <property type="molecule type" value="Genomic_DNA"/>
</dbReference>
<reference evidence="2 3" key="1">
    <citation type="submission" date="2020-08" db="EMBL/GenBank/DDBJ databases">
        <title>Genomic Encyclopedia of Type Strains, Phase III (KMG-III): the genomes of soil and plant-associated and newly described type strains.</title>
        <authorList>
            <person name="Whitman W."/>
        </authorList>
    </citation>
    <scope>NUCLEOTIDE SEQUENCE [LARGE SCALE GENOMIC DNA]</scope>
    <source>
        <strain evidence="2 3">CECT 8356</strain>
    </source>
</reference>
<comment type="caution">
    <text evidence="2">The sequence shown here is derived from an EMBL/GenBank/DDBJ whole genome shotgun (WGS) entry which is preliminary data.</text>
</comment>
<accession>A0A7W5GG17</accession>
<evidence type="ECO:0000313" key="2">
    <source>
        <dbReference type="EMBL" id="MBB3157752.1"/>
    </source>
</evidence>
<evidence type="ECO:0000256" key="1">
    <source>
        <dbReference type="SAM" id="MobiDB-lite"/>
    </source>
</evidence>
<proteinExistence type="predicted"/>